<gene>
    <name evidence="2" type="ORF">UFOPK2169_01461</name>
</gene>
<protein>
    <submittedName>
        <fullName evidence="2">Unannotated protein</fullName>
    </submittedName>
</protein>
<sequence length="92" mass="9858">MGLSLVDCAPSMTGTTMKRTDSGASKRPAREVCPRTIPYIAALAFSRTVVSGISQCSSIFATGPLMTEYEMPHPKPNGAPGNTRESPMKRVR</sequence>
<evidence type="ECO:0000313" key="2">
    <source>
        <dbReference type="EMBL" id="CAB4661812.1"/>
    </source>
</evidence>
<reference evidence="2" key="1">
    <citation type="submission" date="2020-05" db="EMBL/GenBank/DDBJ databases">
        <authorList>
            <person name="Chiriac C."/>
            <person name="Salcher M."/>
            <person name="Ghai R."/>
            <person name="Kavagutti S V."/>
        </authorList>
    </citation>
    <scope>NUCLEOTIDE SEQUENCE</scope>
</reference>
<feature type="region of interest" description="Disordered" evidence="1">
    <location>
        <begin position="67"/>
        <end position="92"/>
    </location>
</feature>
<organism evidence="2">
    <name type="scientific">freshwater metagenome</name>
    <dbReference type="NCBI Taxonomy" id="449393"/>
    <lineage>
        <taxon>unclassified sequences</taxon>
        <taxon>metagenomes</taxon>
        <taxon>ecological metagenomes</taxon>
    </lineage>
</organism>
<name>A0A6J6LJD5_9ZZZZ</name>
<proteinExistence type="predicted"/>
<dbReference type="EMBL" id="CAEZWE010000075">
    <property type="protein sequence ID" value="CAB4661812.1"/>
    <property type="molecule type" value="Genomic_DNA"/>
</dbReference>
<feature type="region of interest" description="Disordered" evidence="1">
    <location>
        <begin position="1"/>
        <end position="29"/>
    </location>
</feature>
<accession>A0A6J6LJD5</accession>
<dbReference type="AlphaFoldDB" id="A0A6J6LJD5"/>
<evidence type="ECO:0000256" key="1">
    <source>
        <dbReference type="SAM" id="MobiDB-lite"/>
    </source>
</evidence>